<evidence type="ECO:0000313" key="3">
    <source>
        <dbReference type="Proteomes" id="UP000826188"/>
    </source>
</evidence>
<organism evidence="2 3">
    <name type="scientific">Hymenobacter profundi</name>
    <dbReference type="NCBI Taxonomy" id="1982110"/>
    <lineage>
        <taxon>Bacteria</taxon>
        <taxon>Pseudomonadati</taxon>
        <taxon>Bacteroidota</taxon>
        <taxon>Cytophagia</taxon>
        <taxon>Cytophagales</taxon>
        <taxon>Hymenobacteraceae</taxon>
        <taxon>Hymenobacter</taxon>
    </lineage>
</organism>
<dbReference type="InterPro" id="IPR024775">
    <property type="entry name" value="DinB-like"/>
</dbReference>
<name>A0ABS6WYJ2_9BACT</name>
<gene>
    <name evidence="2" type="ORF">KYK14_08040</name>
</gene>
<dbReference type="RefSeq" id="WP_219158346.1">
    <property type="nucleotide sequence ID" value="NZ_JAHWGL010000022.1"/>
</dbReference>
<reference evidence="2 3" key="1">
    <citation type="submission" date="2021-07" db="EMBL/GenBank/DDBJ databases">
        <title>Hymenobacter profundi sp. nov., isolated from deep-sea water.</title>
        <authorList>
            <person name="Kim M.K."/>
        </authorList>
    </citation>
    <scope>NUCLEOTIDE SEQUENCE [LARGE SCALE GENOMIC DNA]</scope>
    <source>
        <strain evidence="2 3">M2</strain>
    </source>
</reference>
<comment type="caution">
    <text evidence="2">The sequence shown here is derived from an EMBL/GenBank/DDBJ whole genome shotgun (WGS) entry which is preliminary data.</text>
</comment>
<dbReference type="Proteomes" id="UP000826188">
    <property type="component" value="Unassembled WGS sequence"/>
</dbReference>
<accession>A0ABS6WYJ2</accession>
<protein>
    <submittedName>
        <fullName evidence="2">DinB family protein</fullName>
    </submittedName>
</protein>
<feature type="domain" description="DinB-like" evidence="1">
    <location>
        <begin position="11"/>
        <end position="170"/>
    </location>
</feature>
<sequence length="179" mass="20745">MNYRLSIRLEQLERATERLIQSAEALGERAHQSPGPGKWSAAQVVQHLLISETGINQYLEKKVLEAEGLQHAGLGHFLRSRVLRVLLRVPFMRFKAPTYLASKMPVSAPPLPQLRQQWASVRRRLEQLLNEYPEHLMRRAIFRHPRSGMLTIAQTLDFMVDHVLHHQKQLERIAKVVKL</sequence>
<keyword evidence="3" id="KW-1185">Reference proteome</keyword>
<evidence type="ECO:0000259" key="1">
    <source>
        <dbReference type="Pfam" id="PF12867"/>
    </source>
</evidence>
<dbReference type="EMBL" id="JAHWGL010000022">
    <property type="protein sequence ID" value="MBW3128494.1"/>
    <property type="molecule type" value="Genomic_DNA"/>
</dbReference>
<dbReference type="Pfam" id="PF12867">
    <property type="entry name" value="DinB_2"/>
    <property type="match status" value="1"/>
</dbReference>
<evidence type="ECO:0000313" key="2">
    <source>
        <dbReference type="EMBL" id="MBW3128494.1"/>
    </source>
</evidence>
<proteinExistence type="predicted"/>